<keyword evidence="1" id="KW-0812">Transmembrane</keyword>
<reference evidence="3 4" key="1">
    <citation type="submission" date="2019-05" db="EMBL/GenBank/DDBJ databases">
        <title>Genome of Alcanivorax gelatiniphagus, an oil degrading marine bacteria.</title>
        <authorList>
            <person name="Kwon K.K."/>
        </authorList>
    </citation>
    <scope>NUCLEOTIDE SEQUENCE [LARGE SCALE GENOMIC DNA]</scope>
    <source>
        <strain evidence="3 4">MEBiC 08158</strain>
    </source>
</reference>
<dbReference type="InterPro" id="IPR018551">
    <property type="entry name" value="DUF2007"/>
</dbReference>
<dbReference type="InterPro" id="IPR011322">
    <property type="entry name" value="N-reg_PII-like_a/b"/>
</dbReference>
<name>A0ABY2XJ15_9GAMM</name>
<organism evidence="3 4">
    <name type="scientific">Alloalcanivorax gelatiniphagus</name>
    <dbReference type="NCBI Taxonomy" id="1194167"/>
    <lineage>
        <taxon>Bacteria</taxon>
        <taxon>Pseudomonadati</taxon>
        <taxon>Pseudomonadota</taxon>
        <taxon>Gammaproteobacteria</taxon>
        <taxon>Oceanospirillales</taxon>
        <taxon>Alcanivoracaceae</taxon>
        <taxon>Alloalcanivorax</taxon>
    </lineage>
</organism>
<evidence type="ECO:0000259" key="2">
    <source>
        <dbReference type="Pfam" id="PF09413"/>
    </source>
</evidence>
<feature type="transmembrane region" description="Helical" evidence="1">
    <location>
        <begin position="95"/>
        <end position="115"/>
    </location>
</feature>
<gene>
    <name evidence="3" type="ORF">FGS76_12690</name>
</gene>
<accession>A0ABY2XJ15</accession>
<comment type="caution">
    <text evidence="3">The sequence shown here is derived from an EMBL/GenBank/DDBJ whole genome shotgun (WGS) entry which is preliminary data.</text>
</comment>
<dbReference type="RefSeq" id="WP_138773026.1">
    <property type="nucleotide sequence ID" value="NZ_JBHSSX010000016.1"/>
</dbReference>
<dbReference type="Pfam" id="PF09413">
    <property type="entry name" value="DUF2007"/>
    <property type="match status" value="1"/>
</dbReference>
<protein>
    <submittedName>
        <fullName evidence="3">DUF2007 domain-containing protein</fullName>
    </submittedName>
</protein>
<keyword evidence="1" id="KW-1133">Transmembrane helix</keyword>
<feature type="domain" description="DUF2007" evidence="2">
    <location>
        <begin position="1"/>
        <end position="66"/>
    </location>
</feature>
<dbReference type="EMBL" id="VCQT01000038">
    <property type="protein sequence ID" value="TMW11881.1"/>
    <property type="molecule type" value="Genomic_DNA"/>
</dbReference>
<keyword evidence="1" id="KW-0472">Membrane</keyword>
<evidence type="ECO:0000313" key="3">
    <source>
        <dbReference type="EMBL" id="TMW11881.1"/>
    </source>
</evidence>
<dbReference type="Proteomes" id="UP000739180">
    <property type="component" value="Unassembled WGS sequence"/>
</dbReference>
<keyword evidence="4" id="KW-1185">Reference proteome</keyword>
<proteinExistence type="predicted"/>
<evidence type="ECO:0000313" key="4">
    <source>
        <dbReference type="Proteomes" id="UP000739180"/>
    </source>
</evidence>
<dbReference type="SUPFAM" id="SSF54913">
    <property type="entry name" value="GlnB-like"/>
    <property type="match status" value="1"/>
</dbReference>
<evidence type="ECO:0000256" key="1">
    <source>
        <dbReference type="SAM" id="Phobius"/>
    </source>
</evidence>
<sequence>MKRVYEARDGLEAHMVAGLIEQAGIMAQVNGDMLQGGVGDLPAAGLASVWVADSDEDRARQVIVDFEASQPVASAPTLRERIREPGRGEPDSGRAFRQGLLVGVLLGAALMAWLLA</sequence>